<dbReference type="EMBL" id="NFZT01000001">
    <property type="protein sequence ID" value="OWV34195.1"/>
    <property type="molecule type" value="Genomic_DNA"/>
</dbReference>
<evidence type="ECO:0000313" key="4">
    <source>
        <dbReference type="Proteomes" id="UP000198462"/>
    </source>
</evidence>
<name>A0A219B754_9SPHN</name>
<comment type="caution">
    <text evidence="3">The sequence shown here is derived from an EMBL/GenBank/DDBJ whole genome shotgun (WGS) entry which is preliminary data.</text>
</comment>
<dbReference type="AlphaFoldDB" id="A0A219B754"/>
<dbReference type="Proteomes" id="UP000198462">
    <property type="component" value="Unassembled WGS sequence"/>
</dbReference>
<dbReference type="SUPFAM" id="SSF53448">
    <property type="entry name" value="Nucleotide-diphospho-sugar transferases"/>
    <property type="match status" value="1"/>
</dbReference>
<keyword evidence="3" id="KW-0808">Transferase</keyword>
<dbReference type="InterPro" id="IPR025877">
    <property type="entry name" value="MobA-like_NTP_Trfase"/>
</dbReference>
<proteinExistence type="predicted"/>
<evidence type="ECO:0000259" key="2">
    <source>
        <dbReference type="Pfam" id="PF12804"/>
    </source>
</evidence>
<protein>
    <submittedName>
        <fullName evidence="3">GTP--adenosylcobinamide-phosphate guanylyltransferase</fullName>
    </submittedName>
</protein>
<evidence type="ECO:0000256" key="1">
    <source>
        <dbReference type="ARBA" id="ARBA00022842"/>
    </source>
</evidence>
<dbReference type="Pfam" id="PF12804">
    <property type="entry name" value="NTP_transf_3"/>
    <property type="match status" value="1"/>
</dbReference>
<keyword evidence="1" id="KW-0460">Magnesium</keyword>
<gene>
    <name evidence="3" type="ORF">B5C34_12500</name>
</gene>
<dbReference type="GO" id="GO:0016779">
    <property type="term" value="F:nucleotidyltransferase activity"/>
    <property type="evidence" value="ECO:0007669"/>
    <property type="project" value="UniProtKB-KW"/>
</dbReference>
<organism evidence="3 4">
    <name type="scientific">Pacificimonas flava</name>
    <dbReference type="NCBI Taxonomy" id="1234595"/>
    <lineage>
        <taxon>Bacteria</taxon>
        <taxon>Pseudomonadati</taxon>
        <taxon>Pseudomonadota</taxon>
        <taxon>Alphaproteobacteria</taxon>
        <taxon>Sphingomonadales</taxon>
        <taxon>Sphingosinicellaceae</taxon>
        <taxon>Pacificimonas</taxon>
    </lineage>
</organism>
<accession>A0A219B754</accession>
<dbReference type="Gene3D" id="3.90.550.10">
    <property type="entry name" value="Spore Coat Polysaccharide Biosynthesis Protein SpsA, Chain A"/>
    <property type="match status" value="1"/>
</dbReference>
<feature type="domain" description="MobA-like NTP transferase" evidence="2">
    <location>
        <begin position="7"/>
        <end position="131"/>
    </location>
</feature>
<dbReference type="OrthoDB" id="159246at2"/>
<sequence length="252" mass="26574">MTRWNALILAGSRDEIDPVARAAGAAHKALVEVGGEPMLARVIDAVKAAGAGRVAISSNDEDTGRLAALRGAEVLPAAEGPSESARSGFAALGSPMLLTTADHALLRPAWIESFIKDVPDDCDAAILLARRADIEAAVPGNKRTYLRFADGEWSGCNLFYLRGPSAARGLALWRSVERDRKRPWKIVARIGPRLLLAYLFGRLTLARALASLGGTAGLRVAAVPARDGLAAVDVDKPADLELVRALLRDGAA</sequence>
<evidence type="ECO:0000313" key="3">
    <source>
        <dbReference type="EMBL" id="OWV34195.1"/>
    </source>
</evidence>
<reference evidence="4" key="1">
    <citation type="submission" date="2017-05" db="EMBL/GenBank/DDBJ databases">
        <authorList>
            <person name="Lin X."/>
        </authorList>
    </citation>
    <scope>NUCLEOTIDE SEQUENCE [LARGE SCALE GENOMIC DNA]</scope>
    <source>
        <strain evidence="4">JLT2012</strain>
    </source>
</reference>
<dbReference type="RefSeq" id="WP_088712895.1">
    <property type="nucleotide sequence ID" value="NZ_NFZT01000001.1"/>
</dbReference>
<dbReference type="InterPro" id="IPR029044">
    <property type="entry name" value="Nucleotide-diphossugar_trans"/>
</dbReference>
<keyword evidence="4" id="KW-1185">Reference proteome</keyword>
<keyword evidence="3" id="KW-0548">Nucleotidyltransferase</keyword>